<dbReference type="GeneID" id="63919947"/>
<dbReference type="PANTHER" id="PTHR43735">
    <property type="entry name" value="APOPTOSIS-INDUCING FACTOR 1"/>
    <property type="match status" value="1"/>
</dbReference>
<dbReference type="Pfam" id="PF07992">
    <property type="entry name" value="Pyr_redox_2"/>
    <property type="match status" value="1"/>
</dbReference>
<organism evidence="6 7">
    <name type="scientific">Aureobasidium melanogenum (strain CBS 110374)</name>
    <name type="common">Aureobasidium pullulans var. melanogenum</name>
    <dbReference type="NCBI Taxonomy" id="1043003"/>
    <lineage>
        <taxon>Eukaryota</taxon>
        <taxon>Fungi</taxon>
        <taxon>Dikarya</taxon>
        <taxon>Ascomycota</taxon>
        <taxon>Pezizomycotina</taxon>
        <taxon>Dothideomycetes</taxon>
        <taxon>Dothideomycetidae</taxon>
        <taxon>Dothideales</taxon>
        <taxon>Saccotheciaceae</taxon>
        <taxon>Aureobasidium</taxon>
    </lineage>
</organism>
<name>A0A074VMT9_AURM1</name>
<evidence type="ECO:0000256" key="4">
    <source>
        <dbReference type="ARBA" id="ARBA00023002"/>
    </source>
</evidence>
<dbReference type="GO" id="GO:0004174">
    <property type="term" value="F:electron-transferring-flavoprotein dehydrogenase activity"/>
    <property type="evidence" value="ECO:0007669"/>
    <property type="project" value="TreeGrafter"/>
</dbReference>
<keyword evidence="2" id="KW-0285">Flavoprotein</keyword>
<keyword evidence="7" id="KW-1185">Reference proteome</keyword>
<dbReference type="InterPro" id="IPR023753">
    <property type="entry name" value="FAD/NAD-binding_dom"/>
</dbReference>
<evidence type="ECO:0000256" key="1">
    <source>
        <dbReference type="ARBA" id="ARBA00006442"/>
    </source>
</evidence>
<reference evidence="6 7" key="1">
    <citation type="journal article" date="2014" name="BMC Genomics">
        <title>Genome sequencing of four Aureobasidium pullulans varieties: biotechnological potential, stress tolerance, and description of new species.</title>
        <authorList>
            <person name="Gostin Ar C."/>
            <person name="Ohm R.A."/>
            <person name="Kogej T."/>
            <person name="Sonjak S."/>
            <person name="Turk M."/>
            <person name="Zajc J."/>
            <person name="Zalar P."/>
            <person name="Grube M."/>
            <person name="Sun H."/>
            <person name="Han J."/>
            <person name="Sharma A."/>
            <person name="Chiniquy J."/>
            <person name="Ngan C.Y."/>
            <person name="Lipzen A."/>
            <person name="Barry K."/>
            <person name="Grigoriev I.V."/>
            <person name="Gunde-Cimerman N."/>
        </authorList>
    </citation>
    <scope>NUCLEOTIDE SEQUENCE [LARGE SCALE GENOMIC DNA]</scope>
    <source>
        <strain evidence="6 7">CBS 110374</strain>
    </source>
</reference>
<dbReference type="AlphaFoldDB" id="A0A074VMT9"/>
<dbReference type="Proteomes" id="UP000030672">
    <property type="component" value="Unassembled WGS sequence"/>
</dbReference>
<dbReference type="GO" id="GO:0050660">
    <property type="term" value="F:flavin adenine dinucleotide binding"/>
    <property type="evidence" value="ECO:0007669"/>
    <property type="project" value="TreeGrafter"/>
</dbReference>
<feature type="domain" description="FAD/NAD(P)-binding" evidence="5">
    <location>
        <begin position="54"/>
        <end position="321"/>
    </location>
</feature>
<sequence>MTLVICQHDLVRRVIRPERRAVTQGVPSSILGSRAKLRLRSTFHFFVAASIPKAHVTLITPSSHFFYNIASPRILAKPNVFRPEQYLINIPKLFAHHDSNAFHFVEGLAATIDQDNRVVRLVGRKEIPYDYLIIASGSTTQSTEGVDSDIVPWKARQNGQTLECVMESQKKIATAREIIICGAGPVGVEFAGELADVLRKDKKERRITLISATDRVLTQVNERVGCHAMTVLNRLGVEVSRGSRVISASHDTASARWIIKLDDGTVMSSDCYISTTGPVPNNKFVPDHFLDDQGWVKVDAHLVPVYAIGDIVAHQPRTVRAISEQLPVLLATLEADSQGTSSDRRLNLTYSPSPKLPS</sequence>
<dbReference type="Gene3D" id="3.50.50.100">
    <property type="match status" value="1"/>
</dbReference>
<dbReference type="EMBL" id="KL584836">
    <property type="protein sequence ID" value="KEQ62045.1"/>
    <property type="molecule type" value="Genomic_DNA"/>
</dbReference>
<dbReference type="HOGENOM" id="CLU_019845_6_1_1"/>
<evidence type="ECO:0000256" key="3">
    <source>
        <dbReference type="ARBA" id="ARBA00022827"/>
    </source>
</evidence>
<dbReference type="PANTHER" id="PTHR43735:SF3">
    <property type="entry name" value="FERROPTOSIS SUPPRESSOR PROTEIN 1"/>
    <property type="match status" value="1"/>
</dbReference>
<evidence type="ECO:0000313" key="6">
    <source>
        <dbReference type="EMBL" id="KEQ62045.1"/>
    </source>
</evidence>
<dbReference type="InterPro" id="IPR036188">
    <property type="entry name" value="FAD/NAD-bd_sf"/>
</dbReference>
<comment type="similarity">
    <text evidence="1">Belongs to the FAD-dependent oxidoreductase family.</text>
</comment>
<dbReference type="STRING" id="1043003.A0A074VMT9"/>
<dbReference type="RefSeq" id="XP_040879068.1">
    <property type="nucleotide sequence ID" value="XM_041026574.1"/>
</dbReference>
<dbReference type="GO" id="GO:0005737">
    <property type="term" value="C:cytoplasm"/>
    <property type="evidence" value="ECO:0007669"/>
    <property type="project" value="TreeGrafter"/>
</dbReference>
<protein>
    <submittedName>
        <fullName evidence="6">FAD/NAD(P)-binding domain-containing protein</fullName>
    </submittedName>
</protein>
<accession>A0A074VMT9</accession>
<evidence type="ECO:0000313" key="7">
    <source>
        <dbReference type="Proteomes" id="UP000030672"/>
    </source>
</evidence>
<keyword evidence="4" id="KW-0560">Oxidoreductase</keyword>
<evidence type="ECO:0000256" key="2">
    <source>
        <dbReference type="ARBA" id="ARBA00022630"/>
    </source>
</evidence>
<gene>
    <name evidence="6" type="ORF">M437DRAFT_76180</name>
</gene>
<keyword evidence="3" id="KW-0274">FAD</keyword>
<evidence type="ECO:0000259" key="5">
    <source>
        <dbReference type="Pfam" id="PF07992"/>
    </source>
</evidence>
<dbReference type="SUPFAM" id="SSF51905">
    <property type="entry name" value="FAD/NAD(P)-binding domain"/>
    <property type="match status" value="2"/>
</dbReference>
<dbReference type="PRINTS" id="PR00368">
    <property type="entry name" value="FADPNR"/>
</dbReference>
<proteinExistence type="inferred from homology"/>